<proteinExistence type="predicted"/>
<keyword evidence="6" id="KW-0812">Transmembrane</keyword>
<evidence type="ECO:0000256" key="3">
    <source>
        <dbReference type="ARBA" id="ARBA00023242"/>
    </source>
</evidence>
<feature type="transmembrane region" description="Helical" evidence="6">
    <location>
        <begin position="257"/>
        <end position="280"/>
    </location>
</feature>
<keyword evidence="6" id="KW-1133">Transmembrane helix</keyword>
<dbReference type="FunFam" id="1.10.30.10:FF:000005">
    <property type="entry name" value="TOX high mobility group box family member 3"/>
    <property type="match status" value="1"/>
</dbReference>
<dbReference type="PANTHER" id="PTHR45781:SF1">
    <property type="entry name" value="HMG BOX DOMAIN-CONTAINING PROTEIN"/>
    <property type="match status" value="1"/>
</dbReference>
<dbReference type="PANTHER" id="PTHR45781">
    <property type="entry name" value="AGAP000281-PA"/>
    <property type="match status" value="1"/>
</dbReference>
<evidence type="ECO:0000256" key="1">
    <source>
        <dbReference type="ARBA" id="ARBA00004123"/>
    </source>
</evidence>
<dbReference type="EMBL" id="CAKAEH010001230">
    <property type="protein sequence ID" value="CAG9533165.1"/>
    <property type="molecule type" value="Genomic_DNA"/>
</dbReference>
<dbReference type="SMART" id="SM00398">
    <property type="entry name" value="HMG"/>
    <property type="match status" value="1"/>
</dbReference>
<name>A0A8J2MLX0_9BILA</name>
<dbReference type="GO" id="GO:0031490">
    <property type="term" value="F:chromatin DNA binding"/>
    <property type="evidence" value="ECO:0007669"/>
    <property type="project" value="TreeGrafter"/>
</dbReference>
<comment type="caution">
    <text evidence="8">The sequence shown here is derived from an EMBL/GenBank/DDBJ whole genome shotgun (WGS) entry which is preliminary data.</text>
</comment>
<evidence type="ECO:0000256" key="5">
    <source>
        <dbReference type="SAM" id="MobiDB-lite"/>
    </source>
</evidence>
<dbReference type="InterPro" id="IPR051365">
    <property type="entry name" value="TOX_HMG-box_domain"/>
</dbReference>
<evidence type="ECO:0000313" key="9">
    <source>
        <dbReference type="Proteomes" id="UP000746747"/>
    </source>
</evidence>
<gene>
    <name evidence="8" type="ORF">CJOHNSTONI_LOCUS3418</name>
</gene>
<evidence type="ECO:0000256" key="6">
    <source>
        <dbReference type="SAM" id="Phobius"/>
    </source>
</evidence>
<feature type="compositionally biased region" description="Basic residues" evidence="5">
    <location>
        <begin position="81"/>
        <end position="92"/>
    </location>
</feature>
<keyword evidence="2 4" id="KW-0238">DNA-binding</keyword>
<comment type="subcellular location">
    <subcellularLocation>
        <location evidence="1">Nucleus</location>
    </subcellularLocation>
</comment>
<dbReference type="Gene3D" id="1.10.30.10">
    <property type="entry name" value="High mobility group box domain"/>
    <property type="match status" value="1"/>
</dbReference>
<evidence type="ECO:0000256" key="2">
    <source>
        <dbReference type="ARBA" id="ARBA00023125"/>
    </source>
</evidence>
<keyword evidence="3 4" id="KW-0539">Nucleus</keyword>
<reference evidence="8" key="1">
    <citation type="submission" date="2021-09" db="EMBL/GenBank/DDBJ databases">
        <authorList>
            <consortium name="Pathogen Informatics"/>
        </authorList>
    </citation>
    <scope>NUCLEOTIDE SEQUENCE</scope>
</reference>
<evidence type="ECO:0000256" key="4">
    <source>
        <dbReference type="PROSITE-ProRule" id="PRU00267"/>
    </source>
</evidence>
<feature type="region of interest" description="Disordered" evidence="5">
    <location>
        <begin position="75"/>
        <end position="99"/>
    </location>
</feature>
<dbReference type="OrthoDB" id="10027956at2759"/>
<dbReference type="CDD" id="cd21995">
    <property type="entry name" value="HMG-box_TOX-like"/>
    <property type="match status" value="1"/>
</dbReference>
<dbReference type="GO" id="GO:0006357">
    <property type="term" value="P:regulation of transcription by RNA polymerase II"/>
    <property type="evidence" value="ECO:0007669"/>
    <property type="project" value="TreeGrafter"/>
</dbReference>
<feature type="compositionally biased region" description="Polar residues" evidence="5">
    <location>
        <begin position="333"/>
        <end position="349"/>
    </location>
</feature>
<feature type="domain" description="HMG box" evidence="7">
    <location>
        <begin position="98"/>
        <end position="166"/>
    </location>
</feature>
<feature type="DNA-binding region" description="HMG box" evidence="4">
    <location>
        <begin position="98"/>
        <end position="166"/>
    </location>
</feature>
<keyword evidence="9" id="KW-1185">Reference proteome</keyword>
<dbReference type="Pfam" id="PF00505">
    <property type="entry name" value="HMG_box"/>
    <property type="match status" value="1"/>
</dbReference>
<dbReference type="GO" id="GO:0005634">
    <property type="term" value="C:nucleus"/>
    <property type="evidence" value="ECO:0007669"/>
    <property type="project" value="UniProtKB-SubCell"/>
</dbReference>
<organism evidence="8 9">
    <name type="scientific">Cercopithifilaria johnstoni</name>
    <dbReference type="NCBI Taxonomy" id="2874296"/>
    <lineage>
        <taxon>Eukaryota</taxon>
        <taxon>Metazoa</taxon>
        <taxon>Ecdysozoa</taxon>
        <taxon>Nematoda</taxon>
        <taxon>Chromadorea</taxon>
        <taxon>Rhabditida</taxon>
        <taxon>Spirurina</taxon>
        <taxon>Spiruromorpha</taxon>
        <taxon>Filarioidea</taxon>
        <taxon>Onchocercidae</taxon>
        <taxon>Cercopithifilaria</taxon>
    </lineage>
</organism>
<protein>
    <recommendedName>
        <fullName evidence="7">HMG box domain-containing protein</fullName>
    </recommendedName>
</protein>
<evidence type="ECO:0000259" key="7">
    <source>
        <dbReference type="PROSITE" id="PS50118"/>
    </source>
</evidence>
<dbReference type="Proteomes" id="UP000746747">
    <property type="component" value="Unassembled WGS sequence"/>
</dbReference>
<accession>A0A8J2MLX0</accession>
<dbReference type="PROSITE" id="PS50118">
    <property type="entry name" value="HMG_BOX_2"/>
    <property type="match status" value="1"/>
</dbReference>
<dbReference type="InterPro" id="IPR036910">
    <property type="entry name" value="HMG_box_dom_sf"/>
</dbReference>
<evidence type="ECO:0000313" key="8">
    <source>
        <dbReference type="EMBL" id="CAG9533165.1"/>
    </source>
</evidence>
<dbReference type="AlphaFoldDB" id="A0A8J2MLX0"/>
<feature type="region of interest" description="Disordered" evidence="5">
    <location>
        <begin position="311"/>
        <end position="349"/>
    </location>
</feature>
<sequence>MYHPTSLYYSAVPSCTDNSCIDFGIYGIEQNDCCLDLNCIEPSLVPEEQQAYTYATVAYNTGSSSVNDAVIDNTDQVTSRTSRRTIKKKRTKKDPNEPQKPVSAYALFFRDTQAAIKGRSPNASFGEVSKIVASMWDSLDCHAKNLYKQRTEMAKKDYLKKLAVYRAQQISRNETVQPILVSEKGGPPAVETMNSTSSSSLKQEVSTAIGEMTLANLIARPPSTNFPSLYLNQRTFNDVNQHPTLLHQYTTFGFDSISLIIEIVGIITTVTTCLMMHFILKKSYEDIDRPTFHHIIHEQYYSKQLDEFLNEQDRKNETQATKKVSTEQRKTQNMEQAVTSSSRQHQVSR</sequence>
<keyword evidence="6" id="KW-0472">Membrane</keyword>
<dbReference type="SUPFAM" id="SSF47095">
    <property type="entry name" value="HMG-box"/>
    <property type="match status" value="1"/>
</dbReference>
<dbReference type="InterPro" id="IPR009071">
    <property type="entry name" value="HMG_box_dom"/>
</dbReference>